<keyword evidence="4" id="KW-0238">DNA-binding</keyword>
<accession>A0A841RNN3</accession>
<organism evidence="9 10">
    <name type="scientific">Gracilibacillus halotolerans</name>
    <dbReference type="NCBI Taxonomy" id="74386"/>
    <lineage>
        <taxon>Bacteria</taxon>
        <taxon>Bacillati</taxon>
        <taxon>Bacillota</taxon>
        <taxon>Bacilli</taxon>
        <taxon>Bacillales</taxon>
        <taxon>Bacillaceae</taxon>
        <taxon>Gracilibacillus</taxon>
    </lineage>
</organism>
<dbReference type="InterPro" id="IPR016032">
    <property type="entry name" value="Sig_transdc_resp-reg_C-effctor"/>
</dbReference>
<evidence type="ECO:0000313" key="10">
    <source>
        <dbReference type="Proteomes" id="UP000572212"/>
    </source>
</evidence>
<dbReference type="PRINTS" id="PR00038">
    <property type="entry name" value="HTHLUXR"/>
</dbReference>
<reference evidence="9 10" key="1">
    <citation type="submission" date="2020-08" db="EMBL/GenBank/DDBJ databases">
        <title>Genomic Encyclopedia of Type Strains, Phase IV (KMG-IV): sequencing the most valuable type-strain genomes for metagenomic binning, comparative biology and taxonomic classification.</title>
        <authorList>
            <person name="Goeker M."/>
        </authorList>
    </citation>
    <scope>NUCLEOTIDE SEQUENCE [LARGE SCALE GENOMIC DNA]</scope>
    <source>
        <strain evidence="9 10">DSM 11805</strain>
    </source>
</reference>
<dbReference type="SUPFAM" id="SSF52172">
    <property type="entry name" value="CheY-like"/>
    <property type="match status" value="1"/>
</dbReference>
<comment type="subcellular location">
    <subcellularLocation>
        <location evidence="1">Cytoplasm</location>
    </subcellularLocation>
</comment>
<dbReference type="Proteomes" id="UP000572212">
    <property type="component" value="Unassembled WGS sequence"/>
</dbReference>
<dbReference type="AlphaFoldDB" id="A0A841RNN3"/>
<dbReference type="CDD" id="cd06170">
    <property type="entry name" value="LuxR_C_like"/>
    <property type="match status" value="1"/>
</dbReference>
<dbReference type="PROSITE" id="PS50110">
    <property type="entry name" value="RESPONSE_REGULATORY"/>
    <property type="match status" value="1"/>
</dbReference>
<dbReference type="RefSeq" id="WP_184245958.1">
    <property type="nucleotide sequence ID" value="NZ_BAAACU010000058.1"/>
</dbReference>
<dbReference type="SUPFAM" id="SSF46894">
    <property type="entry name" value="C-terminal effector domain of the bipartite response regulators"/>
    <property type="match status" value="1"/>
</dbReference>
<dbReference type="PANTHER" id="PTHR43214:SF1">
    <property type="entry name" value="TRANSCRIPTIONAL REGULATORY PROTEIN COMA"/>
    <property type="match status" value="1"/>
</dbReference>
<dbReference type="InterPro" id="IPR011006">
    <property type="entry name" value="CheY-like_superfamily"/>
</dbReference>
<dbReference type="InterPro" id="IPR039420">
    <property type="entry name" value="WalR-like"/>
</dbReference>
<evidence type="ECO:0000256" key="1">
    <source>
        <dbReference type="ARBA" id="ARBA00004496"/>
    </source>
</evidence>
<dbReference type="GO" id="GO:0000160">
    <property type="term" value="P:phosphorelay signal transduction system"/>
    <property type="evidence" value="ECO:0007669"/>
    <property type="project" value="InterPro"/>
</dbReference>
<dbReference type="SMART" id="SM00421">
    <property type="entry name" value="HTH_LUXR"/>
    <property type="match status" value="1"/>
</dbReference>
<evidence type="ECO:0000259" key="7">
    <source>
        <dbReference type="PROSITE" id="PS50043"/>
    </source>
</evidence>
<dbReference type="PANTHER" id="PTHR43214">
    <property type="entry name" value="TWO-COMPONENT RESPONSE REGULATOR"/>
    <property type="match status" value="1"/>
</dbReference>
<evidence type="ECO:0000259" key="8">
    <source>
        <dbReference type="PROSITE" id="PS50110"/>
    </source>
</evidence>
<feature type="domain" description="Response regulatory" evidence="8">
    <location>
        <begin position="3"/>
        <end position="118"/>
    </location>
</feature>
<sequence>MIDILVIDDHPIVGEGTKKLLENEEQFSVDLAISLKDYEARINEKNYDVYLIDLNMPEKNGLELTKELMQLKADAKILIFTIHSLTTHFNYLIDAGVAGFISKTYTREQLIRTIWLAVEGLAVIPIELLAQLRRVEKEVTLEEDKNIKLTELEENILYYVAKGHSNEEIATQFHMSKRNVERYLTKLFGKLGVQSRTEMIWKAKELNIIPEVLL</sequence>
<feature type="modified residue" description="4-aspartylphosphate" evidence="6">
    <location>
        <position position="53"/>
    </location>
</feature>
<name>A0A841RNN3_9BACI</name>
<comment type="caution">
    <text evidence="9">The sequence shown here is derived from an EMBL/GenBank/DDBJ whole genome shotgun (WGS) entry which is preliminary data.</text>
</comment>
<gene>
    <name evidence="9" type="ORF">GGQ92_001337</name>
</gene>
<dbReference type="Pfam" id="PF00196">
    <property type="entry name" value="GerE"/>
    <property type="match status" value="1"/>
</dbReference>
<keyword evidence="2 6" id="KW-0597">Phosphoprotein</keyword>
<dbReference type="GO" id="GO:0003677">
    <property type="term" value="F:DNA binding"/>
    <property type="evidence" value="ECO:0007669"/>
    <property type="project" value="UniProtKB-KW"/>
</dbReference>
<evidence type="ECO:0000256" key="4">
    <source>
        <dbReference type="ARBA" id="ARBA00023125"/>
    </source>
</evidence>
<dbReference type="EMBL" id="JACHON010000003">
    <property type="protein sequence ID" value="MBB6512554.1"/>
    <property type="molecule type" value="Genomic_DNA"/>
</dbReference>
<evidence type="ECO:0000313" key="9">
    <source>
        <dbReference type="EMBL" id="MBB6512554.1"/>
    </source>
</evidence>
<evidence type="ECO:0000256" key="6">
    <source>
        <dbReference type="PROSITE-ProRule" id="PRU00169"/>
    </source>
</evidence>
<dbReference type="Gene3D" id="3.40.50.2300">
    <property type="match status" value="1"/>
</dbReference>
<feature type="domain" description="HTH luxR-type" evidence="7">
    <location>
        <begin position="142"/>
        <end position="207"/>
    </location>
</feature>
<evidence type="ECO:0000256" key="5">
    <source>
        <dbReference type="ARBA" id="ARBA00023163"/>
    </source>
</evidence>
<dbReference type="InterPro" id="IPR058245">
    <property type="entry name" value="NreC/VraR/RcsB-like_REC"/>
</dbReference>
<dbReference type="SMART" id="SM00448">
    <property type="entry name" value="REC"/>
    <property type="match status" value="1"/>
</dbReference>
<evidence type="ECO:0000256" key="3">
    <source>
        <dbReference type="ARBA" id="ARBA00023015"/>
    </source>
</evidence>
<keyword evidence="3" id="KW-0805">Transcription regulation</keyword>
<dbReference type="CDD" id="cd17535">
    <property type="entry name" value="REC_NarL-like"/>
    <property type="match status" value="1"/>
</dbReference>
<dbReference type="GO" id="GO:0005737">
    <property type="term" value="C:cytoplasm"/>
    <property type="evidence" value="ECO:0007669"/>
    <property type="project" value="UniProtKB-SubCell"/>
</dbReference>
<keyword evidence="10" id="KW-1185">Reference proteome</keyword>
<keyword evidence="5" id="KW-0804">Transcription</keyword>
<proteinExistence type="predicted"/>
<dbReference type="InterPro" id="IPR000792">
    <property type="entry name" value="Tscrpt_reg_LuxR_C"/>
</dbReference>
<dbReference type="PROSITE" id="PS50043">
    <property type="entry name" value="HTH_LUXR_2"/>
    <property type="match status" value="1"/>
</dbReference>
<dbReference type="Pfam" id="PF00072">
    <property type="entry name" value="Response_reg"/>
    <property type="match status" value="1"/>
</dbReference>
<dbReference type="GO" id="GO:0006355">
    <property type="term" value="P:regulation of DNA-templated transcription"/>
    <property type="evidence" value="ECO:0007669"/>
    <property type="project" value="InterPro"/>
</dbReference>
<dbReference type="InterPro" id="IPR001789">
    <property type="entry name" value="Sig_transdc_resp-reg_receiver"/>
</dbReference>
<protein>
    <submittedName>
        <fullName evidence="9">Two-component system competent response regulator ComA</fullName>
    </submittedName>
</protein>
<evidence type="ECO:0000256" key="2">
    <source>
        <dbReference type="ARBA" id="ARBA00022553"/>
    </source>
</evidence>